<sequence>MNKFLLGIIAVVSSVLMCGCSSTNSISVKDEKVLGSEPQYSTLELLEIEEHPHLFDEYSNIEKFYEKVNDSRIAVVDVQECYQMEKKLSYIGEDTKVLYLIKDSTYHKYLGTMKINIFDPELCNDMNLDKAVKTVVAYLPEKFLDYYKKDSSYQFTRDNTSVYTYSVRLKESVSEQIFAPHYYYFRIFYYGDKNIWTIETGFAAYGNHGLEWIDKYAEDWNINLLNYF</sequence>
<organism evidence="1 2">
    <name type="scientific">Enterocloster clostridioformis</name>
    <dbReference type="NCBI Taxonomy" id="1531"/>
    <lineage>
        <taxon>Bacteria</taxon>
        <taxon>Bacillati</taxon>
        <taxon>Bacillota</taxon>
        <taxon>Clostridia</taxon>
        <taxon>Lachnospirales</taxon>
        <taxon>Lachnospiraceae</taxon>
        <taxon>Enterocloster</taxon>
    </lineage>
</organism>
<dbReference type="RefSeq" id="WP_002588898.1">
    <property type="nucleotide sequence ID" value="NZ_BJLB01000001.1"/>
</dbReference>
<dbReference type="Proteomes" id="UP000315200">
    <property type="component" value="Unassembled WGS sequence"/>
</dbReference>
<proteinExistence type="predicted"/>
<evidence type="ECO:0000313" key="2">
    <source>
        <dbReference type="Proteomes" id="UP000315200"/>
    </source>
</evidence>
<reference evidence="1 2" key="1">
    <citation type="submission" date="2019-06" db="EMBL/GenBank/DDBJ databases">
        <title>Draft genome sequence of [Clostridium] clostridioforme NBRC 113352.</title>
        <authorList>
            <person name="Miura T."/>
            <person name="Furukawa M."/>
            <person name="Shimamura M."/>
            <person name="Ohyama Y."/>
            <person name="Yamazoe A."/>
            <person name="Kawasaki H."/>
        </authorList>
    </citation>
    <scope>NUCLEOTIDE SEQUENCE [LARGE SCALE GENOMIC DNA]</scope>
    <source>
        <strain evidence="1 2">NBRC 113352</strain>
    </source>
</reference>
<evidence type="ECO:0008006" key="3">
    <source>
        <dbReference type="Google" id="ProtNLM"/>
    </source>
</evidence>
<evidence type="ECO:0000313" key="1">
    <source>
        <dbReference type="EMBL" id="GEA37545.1"/>
    </source>
</evidence>
<gene>
    <name evidence="1" type="ORF">Ccl03g_32580</name>
</gene>
<comment type="caution">
    <text evidence="1">The sequence shown here is derived from an EMBL/GenBank/DDBJ whole genome shotgun (WGS) entry which is preliminary data.</text>
</comment>
<protein>
    <recommendedName>
        <fullName evidence="3">Lipoprotein</fullName>
    </recommendedName>
</protein>
<dbReference type="EMBL" id="BJLB01000001">
    <property type="protein sequence ID" value="GEA37545.1"/>
    <property type="molecule type" value="Genomic_DNA"/>
</dbReference>
<name>A0A829W5F9_9FIRM</name>
<accession>A0A829W5F9</accession>
<dbReference type="PROSITE" id="PS51257">
    <property type="entry name" value="PROKAR_LIPOPROTEIN"/>
    <property type="match status" value="1"/>
</dbReference>
<dbReference type="AlphaFoldDB" id="A0A829W5F9"/>